<keyword evidence="3 6" id="KW-1133">Transmembrane helix</keyword>
<dbReference type="InterPro" id="IPR051784">
    <property type="entry name" value="Nod_factor_ABC_transporter"/>
</dbReference>
<proteinExistence type="inferred from homology"/>
<name>A0ABN3UUE5_9MICO</name>
<comment type="similarity">
    <text evidence="6">Belongs to the ABC-2 integral membrane protein family.</text>
</comment>
<evidence type="ECO:0000259" key="7">
    <source>
        <dbReference type="PROSITE" id="PS51012"/>
    </source>
</evidence>
<keyword evidence="4 6" id="KW-0472">Membrane</keyword>
<evidence type="ECO:0000313" key="9">
    <source>
        <dbReference type="Proteomes" id="UP001501326"/>
    </source>
</evidence>
<evidence type="ECO:0000256" key="4">
    <source>
        <dbReference type="ARBA" id="ARBA00023136"/>
    </source>
</evidence>
<evidence type="ECO:0000256" key="2">
    <source>
        <dbReference type="ARBA" id="ARBA00022692"/>
    </source>
</evidence>
<feature type="transmembrane region" description="Helical" evidence="6">
    <location>
        <begin position="95"/>
        <end position="115"/>
    </location>
</feature>
<keyword evidence="9" id="KW-1185">Reference proteome</keyword>
<evidence type="ECO:0000256" key="6">
    <source>
        <dbReference type="RuleBase" id="RU361157"/>
    </source>
</evidence>
<protein>
    <recommendedName>
        <fullName evidence="6">Transport permease protein</fullName>
    </recommendedName>
</protein>
<dbReference type="Pfam" id="PF01061">
    <property type="entry name" value="ABC2_membrane"/>
    <property type="match status" value="1"/>
</dbReference>
<feature type="transmembrane region" description="Helical" evidence="6">
    <location>
        <begin position="50"/>
        <end position="75"/>
    </location>
</feature>
<comment type="subcellular location">
    <subcellularLocation>
        <location evidence="6">Cell membrane</location>
        <topology evidence="6">Multi-pass membrane protein</topology>
    </subcellularLocation>
    <subcellularLocation>
        <location evidence="1">Membrane</location>
        <topology evidence="1">Multi-pass membrane protein</topology>
    </subcellularLocation>
</comment>
<dbReference type="Proteomes" id="UP001501326">
    <property type="component" value="Unassembled WGS sequence"/>
</dbReference>
<dbReference type="EMBL" id="BAAARN010000004">
    <property type="protein sequence ID" value="GAA2738712.1"/>
    <property type="molecule type" value="Genomic_DNA"/>
</dbReference>
<gene>
    <name evidence="8" type="ORF">GCM10009867_31300</name>
</gene>
<dbReference type="RefSeq" id="WP_344195131.1">
    <property type="nucleotide sequence ID" value="NZ_BAAARN010000004.1"/>
</dbReference>
<reference evidence="8 9" key="1">
    <citation type="journal article" date="2019" name="Int. J. Syst. Evol. Microbiol.">
        <title>The Global Catalogue of Microorganisms (GCM) 10K type strain sequencing project: providing services to taxonomists for standard genome sequencing and annotation.</title>
        <authorList>
            <consortium name="The Broad Institute Genomics Platform"/>
            <consortium name="The Broad Institute Genome Sequencing Center for Infectious Disease"/>
            <person name="Wu L."/>
            <person name="Ma J."/>
        </authorList>
    </citation>
    <scope>NUCLEOTIDE SEQUENCE [LARGE SCALE GENOMIC DNA]</scope>
    <source>
        <strain evidence="8 9">JCM 16378</strain>
    </source>
</reference>
<keyword evidence="6" id="KW-0813">Transport</keyword>
<feature type="transmembrane region" description="Helical" evidence="6">
    <location>
        <begin position="168"/>
        <end position="191"/>
    </location>
</feature>
<dbReference type="InterPro" id="IPR000412">
    <property type="entry name" value="ABC_2_transport"/>
</dbReference>
<keyword evidence="5" id="KW-0046">Antibiotic resistance</keyword>
<evidence type="ECO:0000256" key="5">
    <source>
        <dbReference type="ARBA" id="ARBA00023251"/>
    </source>
</evidence>
<keyword evidence="2 6" id="KW-0812">Transmembrane</keyword>
<dbReference type="PIRSF" id="PIRSF006648">
    <property type="entry name" value="DrrB"/>
    <property type="match status" value="1"/>
</dbReference>
<evidence type="ECO:0000313" key="8">
    <source>
        <dbReference type="EMBL" id="GAA2738712.1"/>
    </source>
</evidence>
<feature type="transmembrane region" description="Helical" evidence="6">
    <location>
        <begin position="136"/>
        <end position="162"/>
    </location>
</feature>
<accession>A0ABN3UUE5</accession>
<dbReference type="PROSITE" id="PS51012">
    <property type="entry name" value="ABC_TM2"/>
    <property type="match status" value="1"/>
</dbReference>
<evidence type="ECO:0000256" key="1">
    <source>
        <dbReference type="ARBA" id="ARBA00004141"/>
    </source>
</evidence>
<dbReference type="PANTHER" id="PTHR43229:SF2">
    <property type="entry name" value="NODULATION PROTEIN J"/>
    <property type="match status" value="1"/>
</dbReference>
<dbReference type="InterPro" id="IPR047817">
    <property type="entry name" value="ABC2_TM_bact-type"/>
</dbReference>
<feature type="transmembrane region" description="Helical" evidence="6">
    <location>
        <begin position="203"/>
        <end position="222"/>
    </location>
</feature>
<evidence type="ECO:0000256" key="3">
    <source>
        <dbReference type="ARBA" id="ARBA00022989"/>
    </source>
</evidence>
<feature type="transmembrane region" description="Helical" evidence="6">
    <location>
        <begin position="252"/>
        <end position="274"/>
    </location>
</feature>
<dbReference type="PANTHER" id="PTHR43229">
    <property type="entry name" value="NODULATION PROTEIN J"/>
    <property type="match status" value="1"/>
</dbReference>
<dbReference type="PRINTS" id="PR00164">
    <property type="entry name" value="ABC2TRNSPORT"/>
</dbReference>
<feature type="domain" description="ABC transmembrane type-2" evidence="7">
    <location>
        <begin position="51"/>
        <end position="281"/>
    </location>
</feature>
<keyword evidence="6" id="KW-1003">Cell membrane</keyword>
<comment type="caution">
    <text evidence="8">The sequence shown here is derived from an EMBL/GenBank/DDBJ whole genome shotgun (WGS) entry which is preliminary data.</text>
</comment>
<dbReference type="InterPro" id="IPR013525">
    <property type="entry name" value="ABC2_TM"/>
</dbReference>
<organism evidence="8 9">
    <name type="scientific">Pedococcus aerophilus</name>
    <dbReference type="NCBI Taxonomy" id="436356"/>
    <lineage>
        <taxon>Bacteria</taxon>
        <taxon>Bacillati</taxon>
        <taxon>Actinomycetota</taxon>
        <taxon>Actinomycetes</taxon>
        <taxon>Micrococcales</taxon>
        <taxon>Intrasporangiaceae</taxon>
        <taxon>Pedococcus</taxon>
    </lineage>
</organism>
<sequence>MTTTRPTTTAPSGRRPGAAGRLARLLPMPAGAGLARMLVERNITSFRHGWIALVTGFAEPVFYLFSLGIGIGALVRTVTTDSGLTVTYLQFVAPALLAASAMNGAVMDSTFNVFFKLKYAKLYDAVLATPMGPRDVAVGEISWSLIRGGLYSAAFLVIALLAGAVRSWWALLALPAAVFIGFAFAAVGMFATTFMRSWVDFDYITLAIQPMFLFSATFFPLATYPDALQWVVRATPLYHGVALERALMIGDVGWGVLAHVGYLLVLGVLGVVGASRRLERLLLS</sequence>